<dbReference type="Pfam" id="PF12833">
    <property type="entry name" value="HTH_18"/>
    <property type="match status" value="1"/>
</dbReference>
<name>A0A1R1EP21_9BACL</name>
<dbReference type="Proteomes" id="UP000187172">
    <property type="component" value="Unassembled WGS sequence"/>
</dbReference>
<dbReference type="Gene3D" id="1.10.10.60">
    <property type="entry name" value="Homeodomain-like"/>
    <property type="match status" value="2"/>
</dbReference>
<dbReference type="InterPro" id="IPR018062">
    <property type="entry name" value="HTH_AraC-typ_CS"/>
</dbReference>
<gene>
    <name evidence="5" type="ORF">BK138_17365</name>
</gene>
<evidence type="ECO:0000256" key="3">
    <source>
        <dbReference type="ARBA" id="ARBA00023163"/>
    </source>
</evidence>
<evidence type="ECO:0000256" key="2">
    <source>
        <dbReference type="ARBA" id="ARBA00023125"/>
    </source>
</evidence>
<feature type="domain" description="HTH araC/xylS-type" evidence="4">
    <location>
        <begin position="158"/>
        <end position="256"/>
    </location>
</feature>
<evidence type="ECO:0000313" key="5">
    <source>
        <dbReference type="EMBL" id="OMF53604.1"/>
    </source>
</evidence>
<keyword evidence="6" id="KW-1185">Reference proteome</keyword>
<dbReference type="RefSeq" id="WP_076171115.1">
    <property type="nucleotide sequence ID" value="NZ_MRTP01000004.1"/>
</dbReference>
<dbReference type="SMART" id="SM00342">
    <property type="entry name" value="HTH_ARAC"/>
    <property type="match status" value="1"/>
</dbReference>
<dbReference type="PROSITE" id="PS01124">
    <property type="entry name" value="HTH_ARAC_FAMILY_2"/>
    <property type="match status" value="1"/>
</dbReference>
<sequence>MLQIMSVNFDNEIPQWRTNLETIPYNVLVVVRQGQVRYEINGNVVIAEAEDVLFIPRGARRSGENKDGIPHQKHTVLFTCEPGAETGIPFVDQGHFIKFRLSPSQYAYHRCDRLYEEMRGGKSYRSIICLGILQELLGMIARELEQPALTPSKLKYAEAVKAYLLEHYREQIEIARLAALIGRSPNYVTAVFKEVYGRSPIRYMHELRMQEACSLLLGSNMTVAGISQYLGYYDTSYFHRVFKKYCGLSPTEYVAQSQRSGMPPLINTIT</sequence>
<dbReference type="STRING" id="297318.BK138_17365"/>
<keyword evidence="2" id="KW-0238">DNA-binding</keyword>
<keyword evidence="3" id="KW-0804">Transcription</keyword>
<evidence type="ECO:0000256" key="1">
    <source>
        <dbReference type="ARBA" id="ARBA00023015"/>
    </source>
</evidence>
<dbReference type="InterPro" id="IPR037923">
    <property type="entry name" value="HTH-like"/>
</dbReference>
<dbReference type="Gene3D" id="2.60.120.10">
    <property type="entry name" value="Jelly Rolls"/>
    <property type="match status" value="1"/>
</dbReference>
<evidence type="ECO:0000313" key="6">
    <source>
        <dbReference type="Proteomes" id="UP000187172"/>
    </source>
</evidence>
<dbReference type="GO" id="GO:0003700">
    <property type="term" value="F:DNA-binding transcription factor activity"/>
    <property type="evidence" value="ECO:0007669"/>
    <property type="project" value="InterPro"/>
</dbReference>
<accession>A0A1R1EP21</accession>
<dbReference type="PROSITE" id="PS00041">
    <property type="entry name" value="HTH_ARAC_FAMILY_1"/>
    <property type="match status" value="1"/>
</dbReference>
<reference evidence="5 6" key="1">
    <citation type="submission" date="2016-11" db="EMBL/GenBank/DDBJ databases">
        <title>Paenibacillus species isolates.</title>
        <authorList>
            <person name="Beno S.M."/>
        </authorList>
    </citation>
    <scope>NUCLEOTIDE SEQUENCE [LARGE SCALE GENOMIC DNA]</scope>
    <source>
        <strain evidence="5 6">FSL R5-0378</strain>
    </source>
</reference>
<protein>
    <submittedName>
        <fullName evidence="5">AraC family transcriptional regulator</fullName>
    </submittedName>
</protein>
<dbReference type="SUPFAM" id="SSF51215">
    <property type="entry name" value="Regulatory protein AraC"/>
    <property type="match status" value="1"/>
</dbReference>
<dbReference type="PANTHER" id="PTHR43280">
    <property type="entry name" value="ARAC-FAMILY TRANSCRIPTIONAL REGULATOR"/>
    <property type="match status" value="1"/>
</dbReference>
<dbReference type="GO" id="GO:0043565">
    <property type="term" value="F:sequence-specific DNA binding"/>
    <property type="evidence" value="ECO:0007669"/>
    <property type="project" value="InterPro"/>
</dbReference>
<dbReference type="PANTHER" id="PTHR43280:SF2">
    <property type="entry name" value="HTH-TYPE TRANSCRIPTIONAL REGULATOR EXSA"/>
    <property type="match status" value="1"/>
</dbReference>
<dbReference type="AlphaFoldDB" id="A0A1R1EP21"/>
<organism evidence="5 6">
    <name type="scientific">Paenibacillus rhizosphaerae</name>
    <dbReference type="NCBI Taxonomy" id="297318"/>
    <lineage>
        <taxon>Bacteria</taxon>
        <taxon>Bacillati</taxon>
        <taxon>Bacillota</taxon>
        <taxon>Bacilli</taxon>
        <taxon>Bacillales</taxon>
        <taxon>Paenibacillaceae</taxon>
        <taxon>Paenibacillus</taxon>
    </lineage>
</organism>
<evidence type="ECO:0000259" key="4">
    <source>
        <dbReference type="PROSITE" id="PS01124"/>
    </source>
</evidence>
<proteinExistence type="predicted"/>
<dbReference type="EMBL" id="MRTP01000004">
    <property type="protein sequence ID" value="OMF53604.1"/>
    <property type="molecule type" value="Genomic_DNA"/>
</dbReference>
<dbReference type="InterPro" id="IPR018060">
    <property type="entry name" value="HTH_AraC"/>
</dbReference>
<dbReference type="InterPro" id="IPR009057">
    <property type="entry name" value="Homeodomain-like_sf"/>
</dbReference>
<dbReference type="InterPro" id="IPR014710">
    <property type="entry name" value="RmlC-like_jellyroll"/>
</dbReference>
<keyword evidence="1" id="KW-0805">Transcription regulation</keyword>
<dbReference type="SUPFAM" id="SSF46689">
    <property type="entry name" value="Homeodomain-like"/>
    <property type="match status" value="2"/>
</dbReference>
<comment type="caution">
    <text evidence="5">The sequence shown here is derived from an EMBL/GenBank/DDBJ whole genome shotgun (WGS) entry which is preliminary data.</text>
</comment>